<evidence type="ECO:0000313" key="4">
    <source>
        <dbReference type="Proteomes" id="UP001372338"/>
    </source>
</evidence>
<comment type="caution">
    <text evidence="3">The sequence shown here is derived from an EMBL/GenBank/DDBJ whole genome shotgun (WGS) entry which is preliminary data.</text>
</comment>
<reference evidence="3 4" key="1">
    <citation type="submission" date="2024-01" db="EMBL/GenBank/DDBJ databases">
        <title>The genomes of 5 underutilized Papilionoideae crops provide insights into root nodulation and disease resistanc.</title>
        <authorList>
            <person name="Yuan L."/>
        </authorList>
    </citation>
    <scope>NUCLEOTIDE SEQUENCE [LARGE SCALE GENOMIC DNA]</scope>
    <source>
        <strain evidence="3">ZHUSHIDOU_FW_LH</strain>
        <tissue evidence="3">Leaf</tissue>
    </source>
</reference>
<keyword evidence="4" id="KW-1185">Reference proteome</keyword>
<keyword evidence="2" id="KW-0732">Signal</keyword>
<feature type="transmembrane region" description="Helical" evidence="1">
    <location>
        <begin position="35"/>
        <end position="51"/>
    </location>
</feature>
<proteinExistence type="predicted"/>
<keyword evidence="1" id="KW-0812">Transmembrane</keyword>
<sequence length="86" mass="9870">MLMLILIHVFLCPFQWLIIIPQVQSSPSTFSGLKFISFFLHLFLFGTHPNLSGTKANNSRETWVLNSISICFILVYCEPLRVVNLI</sequence>
<dbReference type="EMBL" id="JAYWIO010000004">
    <property type="protein sequence ID" value="KAK7266652.1"/>
    <property type="molecule type" value="Genomic_DNA"/>
</dbReference>
<feature type="signal peptide" evidence="2">
    <location>
        <begin position="1"/>
        <end position="25"/>
    </location>
</feature>
<dbReference type="AlphaFoldDB" id="A0AAN9EZR1"/>
<gene>
    <name evidence="3" type="ORF">RIF29_19302</name>
</gene>
<evidence type="ECO:0000313" key="3">
    <source>
        <dbReference type="EMBL" id="KAK7266652.1"/>
    </source>
</evidence>
<accession>A0AAN9EZR1</accession>
<keyword evidence="1" id="KW-1133">Transmembrane helix</keyword>
<protein>
    <submittedName>
        <fullName evidence="3">Uncharacterized protein</fullName>
    </submittedName>
</protein>
<dbReference type="Proteomes" id="UP001372338">
    <property type="component" value="Unassembled WGS sequence"/>
</dbReference>
<name>A0AAN9EZR1_CROPI</name>
<organism evidence="3 4">
    <name type="scientific">Crotalaria pallida</name>
    <name type="common">Smooth rattlebox</name>
    <name type="synonym">Crotalaria striata</name>
    <dbReference type="NCBI Taxonomy" id="3830"/>
    <lineage>
        <taxon>Eukaryota</taxon>
        <taxon>Viridiplantae</taxon>
        <taxon>Streptophyta</taxon>
        <taxon>Embryophyta</taxon>
        <taxon>Tracheophyta</taxon>
        <taxon>Spermatophyta</taxon>
        <taxon>Magnoliopsida</taxon>
        <taxon>eudicotyledons</taxon>
        <taxon>Gunneridae</taxon>
        <taxon>Pentapetalae</taxon>
        <taxon>rosids</taxon>
        <taxon>fabids</taxon>
        <taxon>Fabales</taxon>
        <taxon>Fabaceae</taxon>
        <taxon>Papilionoideae</taxon>
        <taxon>50 kb inversion clade</taxon>
        <taxon>genistoids sensu lato</taxon>
        <taxon>core genistoids</taxon>
        <taxon>Crotalarieae</taxon>
        <taxon>Crotalaria</taxon>
    </lineage>
</organism>
<evidence type="ECO:0000256" key="2">
    <source>
        <dbReference type="SAM" id="SignalP"/>
    </source>
</evidence>
<feature type="transmembrane region" description="Helical" evidence="1">
    <location>
        <begin position="63"/>
        <end position="83"/>
    </location>
</feature>
<keyword evidence="1" id="KW-0472">Membrane</keyword>
<evidence type="ECO:0000256" key="1">
    <source>
        <dbReference type="SAM" id="Phobius"/>
    </source>
</evidence>
<feature type="chain" id="PRO_5042891017" evidence="2">
    <location>
        <begin position="26"/>
        <end position="86"/>
    </location>
</feature>